<reference evidence="3" key="1">
    <citation type="journal article" date="2012" name="J. Bacteriol.">
        <title>Genome Sequence of Micromonospora lupini Lupac 08, Isolated from Root Nodules of Lupinus angustifolius.</title>
        <authorList>
            <person name="Alonso-Vega P."/>
            <person name="Normand P."/>
            <person name="Bacigalupe R."/>
            <person name="Pujic P."/>
            <person name="Lajus A."/>
            <person name="Vallenet D."/>
            <person name="Carro L."/>
            <person name="Coll P."/>
            <person name="Trujillo M.E."/>
        </authorList>
    </citation>
    <scope>NUCLEOTIDE SEQUENCE [LARGE SCALE GENOMIC DNA]</scope>
    <source>
        <strain evidence="3">Lupac 08</strain>
    </source>
</reference>
<name>I0L6V9_9ACTN</name>
<dbReference type="EMBL" id="CAIE01000035">
    <property type="protein sequence ID" value="CCH19556.1"/>
    <property type="molecule type" value="Genomic_DNA"/>
</dbReference>
<accession>I0L6V9</accession>
<gene>
    <name evidence="2" type="ORF">MILUP08_44431</name>
</gene>
<evidence type="ECO:0000256" key="1">
    <source>
        <dbReference type="SAM" id="MobiDB-lite"/>
    </source>
</evidence>
<dbReference type="AlphaFoldDB" id="I0L6V9"/>
<organism evidence="2 3">
    <name type="scientific">Micromonospora lupini str. Lupac 08</name>
    <dbReference type="NCBI Taxonomy" id="1150864"/>
    <lineage>
        <taxon>Bacteria</taxon>
        <taxon>Bacillati</taxon>
        <taxon>Actinomycetota</taxon>
        <taxon>Actinomycetes</taxon>
        <taxon>Micromonosporales</taxon>
        <taxon>Micromonosporaceae</taxon>
        <taxon>Micromonospora</taxon>
    </lineage>
</organism>
<dbReference type="Proteomes" id="UP000003448">
    <property type="component" value="Unassembled WGS sequence"/>
</dbReference>
<evidence type="ECO:0000313" key="2">
    <source>
        <dbReference type="EMBL" id="CCH19556.1"/>
    </source>
</evidence>
<evidence type="ECO:0000313" key="3">
    <source>
        <dbReference type="Proteomes" id="UP000003448"/>
    </source>
</evidence>
<feature type="region of interest" description="Disordered" evidence="1">
    <location>
        <begin position="54"/>
        <end position="95"/>
    </location>
</feature>
<feature type="region of interest" description="Disordered" evidence="1">
    <location>
        <begin position="1"/>
        <end position="25"/>
    </location>
</feature>
<sequence>MCSPLSGSVRRRSADSVTRGRRSVNRRTSIAWVVVAAATGPAARLSVYSRWTVPEPSRERPWQAPSPSRRSIPTTGTTRPGCPGDRPAARRRISR</sequence>
<protein>
    <submittedName>
        <fullName evidence="2">Uncharacterized protein</fullName>
    </submittedName>
</protein>
<proteinExistence type="predicted"/>
<dbReference type="STRING" id="1150864.MILUP08_44431"/>
<keyword evidence="3" id="KW-1185">Reference proteome</keyword>
<feature type="compositionally biased region" description="Low complexity" evidence="1">
    <location>
        <begin position="73"/>
        <end position="86"/>
    </location>
</feature>
<comment type="caution">
    <text evidence="2">The sequence shown here is derived from an EMBL/GenBank/DDBJ whole genome shotgun (WGS) entry which is preliminary data.</text>
</comment>